<evidence type="ECO:0000256" key="1">
    <source>
        <dbReference type="ARBA" id="ARBA00023002"/>
    </source>
</evidence>
<keyword evidence="4" id="KW-1185">Reference proteome</keyword>
<proteinExistence type="predicted"/>
<dbReference type="Pfam" id="PF02900">
    <property type="entry name" value="LigB"/>
    <property type="match status" value="1"/>
</dbReference>
<dbReference type="PANTHER" id="PTHR30096:SF9">
    <property type="entry name" value="4-HYDROXYPHENYLACETATE CATABOLISM PROTEIN"/>
    <property type="match status" value="1"/>
</dbReference>
<dbReference type="RefSeq" id="WP_124927942.1">
    <property type="nucleotide sequence ID" value="NZ_BMOH01000001.1"/>
</dbReference>
<dbReference type="AlphaFoldDB" id="A0A3P1SII2"/>
<organism evidence="3 4">
    <name type="scientific">Amphritea balenae</name>
    <dbReference type="NCBI Taxonomy" id="452629"/>
    <lineage>
        <taxon>Bacteria</taxon>
        <taxon>Pseudomonadati</taxon>
        <taxon>Pseudomonadota</taxon>
        <taxon>Gammaproteobacteria</taxon>
        <taxon>Oceanospirillales</taxon>
        <taxon>Oceanospirillaceae</taxon>
        <taxon>Amphritea</taxon>
    </lineage>
</organism>
<gene>
    <name evidence="3" type="primary">hpaD</name>
    <name evidence="3" type="ORF">EHS89_19970</name>
</gene>
<sequence>MGEVVLAAKVTHVPSMFISEQEGPLNGIRKEAIEGLKRIGDLCREREVDTIVVADTHWLVNAGYHINAKPDMSGLFTSTEFPHFLNNMEYNYVGDPELGQLIADTATKNGVTTLCHHEVDTLEVQYGTLVPLRYMGIGTDIKIISVAGWMYDAELEESKIVGESILEAVRKSGKKVAFLASGSLSHRIPPNKDVGDYLFKISRPLNQQTDLMVLDMWKQGRIKDFLEIMPKYAEDCAGEGGMHDTAMLFGLLGWDKYEGQGEMMTEYFPSSGTGQCNVLFPVSTNAKSQQDVHPV</sequence>
<comment type="caution">
    <text evidence="3">The sequence shown here is derived from an EMBL/GenBank/DDBJ whole genome shotgun (WGS) entry which is preliminary data.</text>
</comment>
<dbReference type="EC" id="1.13.11.15" evidence="3"/>
<dbReference type="OrthoDB" id="1676816at2"/>
<dbReference type="PANTHER" id="PTHR30096">
    <property type="entry name" value="4,5-DOPA DIOXYGENASE EXTRADIOL-LIKE PROTEIN"/>
    <property type="match status" value="1"/>
</dbReference>
<evidence type="ECO:0000313" key="3">
    <source>
        <dbReference type="EMBL" id="RRC96834.1"/>
    </source>
</evidence>
<keyword evidence="3" id="KW-0223">Dioxygenase</keyword>
<keyword evidence="1 3" id="KW-0560">Oxidoreductase</keyword>
<protein>
    <submittedName>
        <fullName evidence="3">3,4-dihydroxyphenylacetate 2,3-dioxygenase</fullName>
        <ecNumber evidence="3">1.13.11.15</ecNumber>
    </submittedName>
</protein>
<reference evidence="3 4" key="1">
    <citation type="submission" date="2018-11" db="EMBL/GenBank/DDBJ databases">
        <title>The draft genome sequence of Amphritea balenae JAMM 1525T.</title>
        <authorList>
            <person name="Fang Z."/>
            <person name="Zhang Y."/>
            <person name="Han X."/>
        </authorList>
    </citation>
    <scope>NUCLEOTIDE SEQUENCE [LARGE SCALE GENOMIC DNA]</scope>
    <source>
        <strain evidence="3 4">JAMM 1525</strain>
    </source>
</reference>
<dbReference type="Gene3D" id="3.40.830.10">
    <property type="entry name" value="LigB-like"/>
    <property type="match status" value="1"/>
</dbReference>
<dbReference type="GO" id="GO:0008198">
    <property type="term" value="F:ferrous iron binding"/>
    <property type="evidence" value="ECO:0007669"/>
    <property type="project" value="InterPro"/>
</dbReference>
<feature type="domain" description="Extradiol ring-cleavage dioxygenase class III enzyme subunit B" evidence="2">
    <location>
        <begin position="7"/>
        <end position="280"/>
    </location>
</feature>
<evidence type="ECO:0000313" key="4">
    <source>
        <dbReference type="Proteomes" id="UP000267535"/>
    </source>
</evidence>
<name>A0A3P1SII2_9GAMM</name>
<dbReference type="EMBL" id="RQXV01000016">
    <property type="protein sequence ID" value="RRC96834.1"/>
    <property type="molecule type" value="Genomic_DNA"/>
</dbReference>
<dbReference type="Proteomes" id="UP000267535">
    <property type="component" value="Unassembled WGS sequence"/>
</dbReference>
<dbReference type="CDD" id="cd07370">
    <property type="entry name" value="HPCD"/>
    <property type="match status" value="1"/>
</dbReference>
<accession>A0A3P1SII2</accession>
<dbReference type="InterPro" id="IPR004183">
    <property type="entry name" value="Xdiol_dOase_suB"/>
</dbReference>
<dbReference type="InterPro" id="IPR011984">
    <property type="entry name" value="HPCD"/>
</dbReference>
<dbReference type="NCBIfam" id="TIGR02298">
    <property type="entry name" value="HpaD_Fe"/>
    <property type="match status" value="1"/>
</dbReference>
<evidence type="ECO:0000259" key="2">
    <source>
        <dbReference type="Pfam" id="PF02900"/>
    </source>
</evidence>
<dbReference type="GO" id="GO:0008687">
    <property type="term" value="F:3,4-dihydroxyphenylacetate 2,3-dioxygenase activity"/>
    <property type="evidence" value="ECO:0007669"/>
    <property type="project" value="UniProtKB-EC"/>
</dbReference>
<dbReference type="SUPFAM" id="SSF53213">
    <property type="entry name" value="LigB-like"/>
    <property type="match status" value="1"/>
</dbReference>